<evidence type="ECO:0000313" key="4">
    <source>
        <dbReference type="Proteomes" id="UP000310553"/>
    </source>
</evidence>
<accession>A0A0S4TME5</accession>
<sequence length="68" mass="7340">MRKGKKETHPHAGKREDLIEQAVEGTFPASDPPAIGGITRIEGKAPKASKALKVRKAGKHAAKDKSRR</sequence>
<reference evidence="3 4" key="2">
    <citation type="submission" date="2019-04" db="EMBL/GenBank/DDBJ databases">
        <title>Complete Genome of UW386 and Higher Quality Genome of UW700.</title>
        <authorList>
            <person name="Jacobs J."/>
            <person name="Perez A."/>
            <person name="Steidl O."/>
            <person name="Allen C."/>
        </authorList>
    </citation>
    <scope>NUCLEOTIDE SEQUENCE [LARGE SCALE GENOMIC DNA]</scope>
    <source>
        <strain evidence="3 4">UW386</strain>
    </source>
</reference>
<dbReference type="EMBL" id="LN899819">
    <property type="protein sequence ID" value="CUV11255.1"/>
    <property type="molecule type" value="Genomic_DNA"/>
</dbReference>
<dbReference type="PATRIC" id="fig|305.106.peg.1586"/>
<proteinExistence type="predicted"/>
<gene>
    <name evidence="3" type="ORF">E7Z57_15520</name>
    <name evidence="2" type="ORF">RUN39_v1_70123</name>
</gene>
<feature type="compositionally biased region" description="Basic residues" evidence="1">
    <location>
        <begin position="50"/>
        <end position="60"/>
    </location>
</feature>
<organism evidence="2">
    <name type="scientific">Ralstonia solanacearum</name>
    <name type="common">Pseudomonas solanacearum</name>
    <dbReference type="NCBI Taxonomy" id="305"/>
    <lineage>
        <taxon>Bacteria</taxon>
        <taxon>Pseudomonadati</taxon>
        <taxon>Pseudomonadota</taxon>
        <taxon>Betaproteobacteria</taxon>
        <taxon>Burkholderiales</taxon>
        <taxon>Burkholderiaceae</taxon>
        <taxon>Ralstonia</taxon>
        <taxon>Ralstonia solanacearum species complex</taxon>
    </lineage>
</organism>
<feature type="region of interest" description="Disordered" evidence="1">
    <location>
        <begin position="24"/>
        <end position="68"/>
    </location>
</feature>
<dbReference type="EMBL" id="CP039339">
    <property type="protein sequence ID" value="QCX50370.1"/>
    <property type="molecule type" value="Genomic_DNA"/>
</dbReference>
<evidence type="ECO:0000256" key="1">
    <source>
        <dbReference type="SAM" id="MobiDB-lite"/>
    </source>
</evidence>
<evidence type="ECO:0000313" key="2">
    <source>
        <dbReference type="EMBL" id="CUV11255.1"/>
    </source>
</evidence>
<dbReference type="Proteomes" id="UP000310553">
    <property type="component" value="Chromosome"/>
</dbReference>
<dbReference type="AlphaFoldDB" id="A0A0S4TME5"/>
<name>A0A0S4TME5_RALSL</name>
<reference evidence="2" key="1">
    <citation type="submission" date="2015-10" db="EMBL/GenBank/DDBJ databases">
        <authorList>
            <person name="Gilbert D.G."/>
        </authorList>
    </citation>
    <scope>NUCLEOTIDE SEQUENCE</scope>
    <source>
        <strain evidence="2">Phyl III-seqv23</strain>
    </source>
</reference>
<protein>
    <submittedName>
        <fullName evidence="2">Uncharacterized protein</fullName>
    </submittedName>
</protein>
<evidence type="ECO:0000313" key="3">
    <source>
        <dbReference type="EMBL" id="QCX50370.1"/>
    </source>
</evidence>